<sequence>MSVIWFCSSLSSVVDSGMCCGSAVSPLSRQSTTPSTQAHGNGHVLMRWHPAVRPESISQTMSSSCSSATALPLSAAGQWQRVKRPSRGWRRSHEASHDSRQSHNNGFSDSRTTRSLFIFSNRSLPRVVRLFRFRVKISMFLRPRRAASSMQEISLLSTWRFLRSVEPRSIFSPKAASLLWLKSRRWRLAIVMNSESGKLVSLLLFRRSLSMDARSAKALRCTVCISFSIRCKIRSLYIPFKSSLPITLMLFPSRSSLRASGGSGRGTARRPRWLQSSVSPVHRQGSGQRDSCGSWAPLLAKNRHSSS</sequence>
<feature type="region of interest" description="Disordered" evidence="1">
    <location>
        <begin position="257"/>
        <end position="307"/>
    </location>
</feature>
<feature type="compositionally biased region" description="Polar residues" evidence="1">
    <location>
        <begin position="274"/>
        <end position="291"/>
    </location>
</feature>
<keyword evidence="2" id="KW-0732">Signal</keyword>
<feature type="signal peptide" evidence="2">
    <location>
        <begin position="1"/>
        <end position="16"/>
    </location>
</feature>
<name>A0A1E1WW45_9ACAR</name>
<evidence type="ECO:0000256" key="2">
    <source>
        <dbReference type="SAM" id="SignalP"/>
    </source>
</evidence>
<accession>A0A1E1WW45</accession>
<proteinExistence type="evidence at transcript level"/>
<feature type="compositionally biased region" description="Basic and acidic residues" evidence="1">
    <location>
        <begin position="91"/>
        <end position="101"/>
    </location>
</feature>
<evidence type="ECO:0008006" key="4">
    <source>
        <dbReference type="Google" id="ProtNLM"/>
    </source>
</evidence>
<dbReference type="AlphaFoldDB" id="A0A1E1WW45"/>
<organism evidence="3">
    <name type="scientific">Amblyomma aureolatum</name>
    <dbReference type="NCBI Taxonomy" id="187763"/>
    <lineage>
        <taxon>Eukaryota</taxon>
        <taxon>Metazoa</taxon>
        <taxon>Ecdysozoa</taxon>
        <taxon>Arthropoda</taxon>
        <taxon>Chelicerata</taxon>
        <taxon>Arachnida</taxon>
        <taxon>Acari</taxon>
        <taxon>Parasitiformes</taxon>
        <taxon>Ixodida</taxon>
        <taxon>Ixodoidea</taxon>
        <taxon>Ixodidae</taxon>
        <taxon>Amblyomminae</taxon>
        <taxon>Amblyomma</taxon>
    </lineage>
</organism>
<evidence type="ECO:0000313" key="3">
    <source>
        <dbReference type="EMBL" id="JAT91197.1"/>
    </source>
</evidence>
<evidence type="ECO:0000256" key="1">
    <source>
        <dbReference type="SAM" id="MobiDB-lite"/>
    </source>
</evidence>
<feature type="compositionally biased region" description="Basic residues" evidence="1">
    <location>
        <begin position="81"/>
        <end position="90"/>
    </location>
</feature>
<dbReference type="EMBL" id="GFAC01007991">
    <property type="protein sequence ID" value="JAT91197.1"/>
    <property type="molecule type" value="mRNA"/>
</dbReference>
<reference evidence="3" key="1">
    <citation type="journal article" date="2017" name="Front. Cell. Infect. Microbiol.">
        <title>The Distinct Transcriptional Response of the Midgut of Amblyomma sculptum and Amblyomma aureolatum Ticks to Rickettsia rickettsii Correlates to Their Differences in Susceptibility to Infection.</title>
        <authorList>
            <person name="Martins L.A."/>
            <person name="Galletti M.F.B.M."/>
            <person name="Ribeiro J.M."/>
            <person name="Fujita A."/>
            <person name="Costa F.B."/>
            <person name="Labruna M.B."/>
            <person name="Daffre S."/>
            <person name="Fogaca A.C."/>
        </authorList>
    </citation>
    <scope>NUCLEOTIDE SEQUENCE</scope>
</reference>
<feature type="non-terminal residue" evidence="3">
    <location>
        <position position="307"/>
    </location>
</feature>
<feature type="chain" id="PRO_5009115651" description="Secreted protein" evidence="2">
    <location>
        <begin position="17"/>
        <end position="307"/>
    </location>
</feature>
<feature type="region of interest" description="Disordered" evidence="1">
    <location>
        <begin position="76"/>
        <end position="108"/>
    </location>
</feature>
<protein>
    <recommendedName>
        <fullName evidence="4">Secreted protein</fullName>
    </recommendedName>
</protein>